<reference evidence="1 2" key="1">
    <citation type="submission" date="2012-06" db="EMBL/GenBank/DDBJ databases">
        <title>Genomic anatomy of Escherichia coli O157:H7 outbreaks.</title>
        <authorList>
            <person name="Eppinger M."/>
            <person name="Daugherty S."/>
            <person name="Agrawal S."/>
            <person name="Galens K."/>
            <person name="Tallon L."/>
            <person name="Shefchek K."/>
            <person name="Parankush S."/>
            <person name="Cebula T.A."/>
            <person name="Feng P."/>
            <person name="Soderlund R."/>
            <person name="Mammel M.K."/>
            <person name="DebRoy C."/>
            <person name="Dudley E.G."/>
            <person name="Tarr P.I."/>
            <person name="Fraser-Liggett C."/>
            <person name="Ravel J."/>
        </authorList>
    </citation>
    <scope>NUCLEOTIDE SEQUENCE [LARGE SCALE GENOMIC DNA]</scope>
    <source>
        <strain evidence="1 2">EC1870</strain>
    </source>
</reference>
<dbReference type="Proteomes" id="UP000006789">
    <property type="component" value="Unassembled WGS sequence"/>
</dbReference>
<sequence length="55" mass="6544">MIVTIFSCQQRVRHSEKIREQFTQVSGRKQHKYGLNCCDMPLCDGYSNFKIKLNY</sequence>
<evidence type="ECO:0000313" key="1">
    <source>
        <dbReference type="EMBL" id="EKJ39791.1"/>
    </source>
</evidence>
<organism evidence="1 2">
    <name type="scientific">Escherichia coli EC1870</name>
    <dbReference type="NCBI Taxonomy" id="1005554"/>
    <lineage>
        <taxon>Bacteria</taxon>
        <taxon>Pseudomonadati</taxon>
        <taxon>Pseudomonadota</taxon>
        <taxon>Gammaproteobacteria</taxon>
        <taxon>Enterobacterales</taxon>
        <taxon>Enterobacteriaceae</taxon>
        <taxon>Escherichia</taxon>
    </lineage>
</organism>
<dbReference type="AlphaFoldDB" id="A0AAV3H789"/>
<name>A0AAV3H789_ECOLX</name>
<protein>
    <submittedName>
        <fullName evidence="1">Uncharacterized protein</fullName>
    </submittedName>
</protein>
<evidence type="ECO:0000313" key="2">
    <source>
        <dbReference type="Proteomes" id="UP000006789"/>
    </source>
</evidence>
<gene>
    <name evidence="1" type="ORF">ECEC1870_3909</name>
</gene>
<proteinExistence type="predicted"/>
<comment type="caution">
    <text evidence="1">The sequence shown here is derived from an EMBL/GenBank/DDBJ whole genome shotgun (WGS) entry which is preliminary data.</text>
</comment>
<dbReference type="EMBL" id="AMVG01000502">
    <property type="protein sequence ID" value="EKJ39791.1"/>
    <property type="molecule type" value="Genomic_DNA"/>
</dbReference>
<accession>A0AAV3H789</accession>